<evidence type="ECO:0000256" key="4">
    <source>
        <dbReference type="ARBA" id="ARBA00007261"/>
    </source>
</evidence>
<comment type="similarity">
    <text evidence="4 15">Belongs to the peptidase M16 family.</text>
</comment>
<keyword evidence="10" id="KW-0809">Transit peptide</keyword>
<dbReference type="InterPro" id="IPR011249">
    <property type="entry name" value="Metalloenz_LuxS/M16"/>
</dbReference>
<evidence type="ECO:0000256" key="8">
    <source>
        <dbReference type="ARBA" id="ARBA00022801"/>
    </source>
</evidence>
<dbReference type="Pfam" id="PF05193">
    <property type="entry name" value="Peptidase_M16_C"/>
    <property type="match status" value="1"/>
</dbReference>
<keyword evidence="8" id="KW-0378">Hydrolase</keyword>
<dbReference type="InterPro" id="IPR011765">
    <property type="entry name" value="Pept_M16_N"/>
</dbReference>
<dbReference type="FunFam" id="3.30.830.10:FF:000001">
    <property type="entry name" value="Mitochondrial-processing peptidase subunit beta, mitochondrial"/>
    <property type="match status" value="1"/>
</dbReference>
<keyword evidence="11" id="KW-0482">Metalloprotease</keyword>
<dbReference type="Proteomes" id="UP000799428">
    <property type="component" value="Unassembled WGS sequence"/>
</dbReference>
<dbReference type="PANTHER" id="PTHR11851:SF149">
    <property type="entry name" value="GH01077P"/>
    <property type="match status" value="1"/>
</dbReference>
<sequence>MASRRLALNLQQHLRSRAAINAVKTKNSPLIRGLATPVTFGSSTESTTLSNGFTIATEHSPWAQTSTVGVWIDAGSRAETDKTNGTAHFLEHLAFKGTQKRTQQQLELEIENMGGHLNAYTSRENTVYYAKSFNADVPAAVDILSDILQNSKLEPQAIERERDVILREQEEVDKQLEEVVFDHLHATAFQNQPLGRTILGPKENIQSIQRADLQTYIKTNYTADRMVLVGAGGIPHKQLVDLAEKHFANLPSEPPNYSAKATAAEQKQKPEFVGSEVRIRDDTMQTANIAIAVEGVSWKDDDYFTALVTQAIVGNWDRAMGNSPYLGSKLSTFVSQNNLANSFMSFSTSYSDTGLWGIYLVSSTPTRLDDLVHFTLREWSRLSLNVSAAETERAKSQLKASILLSLDGTTAVAEDIGRQIITTGRRLAPEEVERVVGAITEKDIMDFAKRKLWDRDIAISAVGQIEGLLDYQRVRNDMSRMLS</sequence>
<evidence type="ECO:0000256" key="5">
    <source>
        <dbReference type="ARBA" id="ARBA00012299"/>
    </source>
</evidence>
<evidence type="ECO:0000259" key="17">
    <source>
        <dbReference type="Pfam" id="PF05193"/>
    </source>
</evidence>
<dbReference type="GO" id="GO:0004222">
    <property type="term" value="F:metalloendopeptidase activity"/>
    <property type="evidence" value="ECO:0007669"/>
    <property type="project" value="UniProtKB-EC"/>
</dbReference>
<evidence type="ECO:0000256" key="11">
    <source>
        <dbReference type="ARBA" id="ARBA00023049"/>
    </source>
</evidence>
<keyword evidence="7" id="KW-0479">Metal-binding</keyword>
<organism evidence="18 19">
    <name type="scientific">Pleomassaria siparia CBS 279.74</name>
    <dbReference type="NCBI Taxonomy" id="1314801"/>
    <lineage>
        <taxon>Eukaryota</taxon>
        <taxon>Fungi</taxon>
        <taxon>Dikarya</taxon>
        <taxon>Ascomycota</taxon>
        <taxon>Pezizomycotina</taxon>
        <taxon>Dothideomycetes</taxon>
        <taxon>Pleosporomycetidae</taxon>
        <taxon>Pleosporales</taxon>
        <taxon>Pleomassariaceae</taxon>
        <taxon>Pleomassaria</taxon>
    </lineage>
</organism>
<dbReference type="GO" id="GO:0006627">
    <property type="term" value="P:protein processing involved in protein targeting to mitochondrion"/>
    <property type="evidence" value="ECO:0007669"/>
    <property type="project" value="TreeGrafter"/>
</dbReference>
<dbReference type="AlphaFoldDB" id="A0A6G1KNW1"/>
<keyword evidence="12" id="KW-0496">Mitochondrion</keyword>
<evidence type="ECO:0000256" key="14">
    <source>
        <dbReference type="ARBA" id="ARBA00045757"/>
    </source>
</evidence>
<comment type="cofactor">
    <cofactor evidence="2">
        <name>Zn(2+)</name>
        <dbReference type="ChEBI" id="CHEBI:29105"/>
    </cofactor>
</comment>
<dbReference type="OrthoDB" id="10251424at2759"/>
<dbReference type="SUPFAM" id="SSF63411">
    <property type="entry name" value="LuxS/MPP-like metallohydrolase"/>
    <property type="match status" value="2"/>
</dbReference>
<keyword evidence="19" id="KW-1185">Reference proteome</keyword>
<evidence type="ECO:0000256" key="6">
    <source>
        <dbReference type="ARBA" id="ARBA00022670"/>
    </source>
</evidence>
<evidence type="ECO:0000256" key="12">
    <source>
        <dbReference type="ARBA" id="ARBA00023128"/>
    </source>
</evidence>
<feature type="domain" description="Peptidase M16 N-terminal" evidence="16">
    <location>
        <begin position="55"/>
        <end position="202"/>
    </location>
</feature>
<evidence type="ECO:0000313" key="19">
    <source>
        <dbReference type="Proteomes" id="UP000799428"/>
    </source>
</evidence>
<dbReference type="InterPro" id="IPR001431">
    <property type="entry name" value="Pept_M16_Zn_BS"/>
</dbReference>
<evidence type="ECO:0000256" key="15">
    <source>
        <dbReference type="RuleBase" id="RU004447"/>
    </source>
</evidence>
<dbReference type="FunFam" id="3.30.830.10:FF:000002">
    <property type="entry name" value="Mitochondrial-processing peptidase subunit beta"/>
    <property type="match status" value="1"/>
</dbReference>
<dbReference type="EC" id="3.4.24.64" evidence="5"/>
<comment type="subcellular location">
    <subcellularLocation>
        <location evidence="3">Mitochondrion</location>
    </subcellularLocation>
</comment>
<accession>A0A6G1KNW1</accession>
<dbReference type="Gene3D" id="3.30.830.10">
    <property type="entry name" value="Metalloenzyme, LuxS/M16 peptidase-like"/>
    <property type="match status" value="2"/>
</dbReference>
<evidence type="ECO:0000256" key="13">
    <source>
        <dbReference type="ARBA" id="ARBA00031018"/>
    </source>
</evidence>
<evidence type="ECO:0000256" key="10">
    <source>
        <dbReference type="ARBA" id="ARBA00022946"/>
    </source>
</evidence>
<proteinExistence type="inferred from homology"/>
<dbReference type="InterPro" id="IPR050361">
    <property type="entry name" value="MPP/UQCRC_Complex"/>
</dbReference>
<protein>
    <recommendedName>
        <fullName evidence="5">mitochondrial processing peptidase</fullName>
        <ecNumber evidence="5">3.4.24.64</ecNumber>
    </recommendedName>
    <alternativeName>
        <fullName evidence="13">Beta-MPP</fullName>
    </alternativeName>
</protein>
<comment type="function">
    <text evidence="14">Catalytic subunit of the essential mitochondrial processing protease (MPP), which cleaves the mitochondrial sequence off newly imported precursors proteins. Preferentially, cleaves after an arginine at position P2.</text>
</comment>
<feature type="domain" description="Peptidase M16 C-terminal" evidence="17">
    <location>
        <begin position="207"/>
        <end position="398"/>
    </location>
</feature>
<dbReference type="PROSITE" id="PS00143">
    <property type="entry name" value="INSULINASE"/>
    <property type="match status" value="1"/>
</dbReference>
<name>A0A6G1KNW1_9PLEO</name>
<evidence type="ECO:0000256" key="3">
    <source>
        <dbReference type="ARBA" id="ARBA00004173"/>
    </source>
</evidence>
<evidence type="ECO:0000313" key="18">
    <source>
        <dbReference type="EMBL" id="KAF2714017.1"/>
    </source>
</evidence>
<keyword evidence="9" id="KW-0862">Zinc</keyword>
<reference evidence="18" key="1">
    <citation type="journal article" date="2020" name="Stud. Mycol.">
        <title>101 Dothideomycetes genomes: a test case for predicting lifestyles and emergence of pathogens.</title>
        <authorList>
            <person name="Haridas S."/>
            <person name="Albert R."/>
            <person name="Binder M."/>
            <person name="Bloem J."/>
            <person name="Labutti K."/>
            <person name="Salamov A."/>
            <person name="Andreopoulos B."/>
            <person name="Baker S."/>
            <person name="Barry K."/>
            <person name="Bills G."/>
            <person name="Bluhm B."/>
            <person name="Cannon C."/>
            <person name="Castanera R."/>
            <person name="Culley D."/>
            <person name="Daum C."/>
            <person name="Ezra D."/>
            <person name="Gonzalez J."/>
            <person name="Henrissat B."/>
            <person name="Kuo A."/>
            <person name="Liang C."/>
            <person name="Lipzen A."/>
            <person name="Lutzoni F."/>
            <person name="Magnuson J."/>
            <person name="Mondo S."/>
            <person name="Nolan M."/>
            <person name="Ohm R."/>
            <person name="Pangilinan J."/>
            <person name="Park H.-J."/>
            <person name="Ramirez L."/>
            <person name="Alfaro M."/>
            <person name="Sun H."/>
            <person name="Tritt A."/>
            <person name="Yoshinaga Y."/>
            <person name="Zwiers L.-H."/>
            <person name="Turgeon B."/>
            <person name="Goodwin S."/>
            <person name="Spatafora J."/>
            <person name="Crous P."/>
            <person name="Grigoriev I."/>
        </authorList>
    </citation>
    <scope>NUCLEOTIDE SEQUENCE</scope>
    <source>
        <strain evidence="18">CBS 279.74</strain>
    </source>
</reference>
<dbReference type="PANTHER" id="PTHR11851">
    <property type="entry name" value="METALLOPROTEASE"/>
    <property type="match status" value="1"/>
</dbReference>
<dbReference type="EMBL" id="MU005765">
    <property type="protein sequence ID" value="KAF2714017.1"/>
    <property type="molecule type" value="Genomic_DNA"/>
</dbReference>
<evidence type="ECO:0000256" key="7">
    <source>
        <dbReference type="ARBA" id="ARBA00022723"/>
    </source>
</evidence>
<dbReference type="Pfam" id="PF00675">
    <property type="entry name" value="Peptidase_M16"/>
    <property type="match status" value="1"/>
</dbReference>
<evidence type="ECO:0000256" key="1">
    <source>
        <dbReference type="ARBA" id="ARBA00001098"/>
    </source>
</evidence>
<evidence type="ECO:0000256" key="2">
    <source>
        <dbReference type="ARBA" id="ARBA00001947"/>
    </source>
</evidence>
<dbReference type="InterPro" id="IPR007863">
    <property type="entry name" value="Peptidase_M16_C"/>
</dbReference>
<comment type="catalytic activity">
    <reaction evidence="1">
        <text>Release of N-terminal transit peptides from precursor proteins imported into the mitochondrion, typically with Arg in position P2.</text>
        <dbReference type="EC" id="3.4.24.64"/>
    </reaction>
</comment>
<gene>
    <name evidence="18" type="ORF">K504DRAFT_399703</name>
</gene>
<keyword evidence="6" id="KW-0645">Protease</keyword>
<dbReference type="GO" id="GO:0046872">
    <property type="term" value="F:metal ion binding"/>
    <property type="evidence" value="ECO:0007669"/>
    <property type="project" value="UniProtKB-KW"/>
</dbReference>
<dbReference type="GO" id="GO:0005759">
    <property type="term" value="C:mitochondrial matrix"/>
    <property type="evidence" value="ECO:0007669"/>
    <property type="project" value="UniProtKB-ARBA"/>
</dbReference>
<evidence type="ECO:0000259" key="16">
    <source>
        <dbReference type="Pfam" id="PF00675"/>
    </source>
</evidence>
<evidence type="ECO:0000256" key="9">
    <source>
        <dbReference type="ARBA" id="ARBA00022833"/>
    </source>
</evidence>